<dbReference type="EMBL" id="JBHRXP010000002">
    <property type="protein sequence ID" value="MFC3579669.1"/>
    <property type="molecule type" value="Genomic_DNA"/>
</dbReference>
<keyword evidence="2" id="KW-1133">Transmembrane helix</keyword>
<feature type="region of interest" description="Disordered" evidence="1">
    <location>
        <begin position="161"/>
        <end position="206"/>
    </location>
</feature>
<evidence type="ECO:0000256" key="2">
    <source>
        <dbReference type="SAM" id="Phobius"/>
    </source>
</evidence>
<reference evidence="4" key="1">
    <citation type="journal article" date="2019" name="Int. J. Syst. Evol. Microbiol.">
        <title>The Global Catalogue of Microorganisms (GCM) 10K type strain sequencing project: providing services to taxonomists for standard genome sequencing and annotation.</title>
        <authorList>
            <consortium name="The Broad Institute Genomics Platform"/>
            <consortium name="The Broad Institute Genome Sequencing Center for Infectious Disease"/>
            <person name="Wu L."/>
            <person name="Ma J."/>
        </authorList>
    </citation>
    <scope>NUCLEOTIDE SEQUENCE [LARGE SCALE GENOMIC DNA]</scope>
    <source>
        <strain evidence="4">KCTC 42739</strain>
    </source>
</reference>
<keyword evidence="4" id="KW-1185">Reference proteome</keyword>
<evidence type="ECO:0000256" key="1">
    <source>
        <dbReference type="SAM" id="MobiDB-lite"/>
    </source>
</evidence>
<accession>A0ABV7SRS4</accession>
<evidence type="ECO:0000313" key="4">
    <source>
        <dbReference type="Proteomes" id="UP001595713"/>
    </source>
</evidence>
<feature type="transmembrane region" description="Helical" evidence="2">
    <location>
        <begin position="129"/>
        <end position="158"/>
    </location>
</feature>
<comment type="caution">
    <text evidence="3">The sequence shown here is derived from an EMBL/GenBank/DDBJ whole genome shotgun (WGS) entry which is preliminary data.</text>
</comment>
<dbReference type="RefSeq" id="WP_261293434.1">
    <property type="nucleotide sequence ID" value="NZ_JANQBK010000003.1"/>
</dbReference>
<evidence type="ECO:0000313" key="3">
    <source>
        <dbReference type="EMBL" id="MFC3579669.1"/>
    </source>
</evidence>
<sequence>MVQEYRRFLFLAATAAGAVTPSDAVDQAWHLHLAYTRSYWDDLCGGVLGRPLHHGPTAGGAQEQTRYQAQYVATLVAYEAAFGTPPPPAIWPPVERRFAARFVRADRATLWLVPKRAALISVAAPAAGVALIAATGGTVAGVLVPLVVLAIGAAAVGFGRRHGRRTRRGQSEGDGCGSGCSSSDSGGHHGDSGCGGHGGGCGGGGD</sequence>
<name>A0ABV7SRS4_9SPHN</name>
<feature type="compositionally biased region" description="Gly residues" evidence="1">
    <location>
        <begin position="192"/>
        <end position="206"/>
    </location>
</feature>
<organism evidence="3 4">
    <name type="scientific">Sphingomonas hylomeconis</name>
    <dbReference type="NCBI Taxonomy" id="1395958"/>
    <lineage>
        <taxon>Bacteria</taxon>
        <taxon>Pseudomonadati</taxon>
        <taxon>Pseudomonadota</taxon>
        <taxon>Alphaproteobacteria</taxon>
        <taxon>Sphingomonadales</taxon>
        <taxon>Sphingomonadaceae</taxon>
        <taxon>Sphingomonas</taxon>
    </lineage>
</organism>
<keyword evidence="2" id="KW-0472">Membrane</keyword>
<keyword evidence="2" id="KW-0812">Transmembrane</keyword>
<protein>
    <submittedName>
        <fullName evidence="3">Glycine-rich domain-containing protein</fullName>
    </submittedName>
</protein>
<dbReference type="Proteomes" id="UP001595713">
    <property type="component" value="Unassembled WGS sequence"/>
</dbReference>
<proteinExistence type="predicted"/>
<gene>
    <name evidence="3" type="ORF">ACFONA_05775</name>
</gene>